<reference evidence="2 3" key="1">
    <citation type="journal article" date="2015" name="Nature">
        <title>rRNA introns, odd ribosomes, and small enigmatic genomes across a large radiation of phyla.</title>
        <authorList>
            <person name="Brown C.T."/>
            <person name="Hug L.A."/>
            <person name="Thomas B.C."/>
            <person name="Sharon I."/>
            <person name="Castelle C.J."/>
            <person name="Singh A."/>
            <person name="Wilkins M.J."/>
            <person name="Williams K.H."/>
            <person name="Banfield J.F."/>
        </authorList>
    </citation>
    <scope>NUCLEOTIDE SEQUENCE [LARGE SCALE GENOMIC DNA]</scope>
</reference>
<proteinExistence type="predicted"/>
<evidence type="ECO:0000256" key="1">
    <source>
        <dbReference type="SAM" id="Phobius"/>
    </source>
</evidence>
<accession>A0A0G1RUC5</accession>
<comment type="caution">
    <text evidence="2">The sequence shown here is derived from an EMBL/GenBank/DDBJ whole genome shotgun (WGS) entry which is preliminary data.</text>
</comment>
<evidence type="ECO:0000313" key="3">
    <source>
        <dbReference type="Proteomes" id="UP000033860"/>
    </source>
</evidence>
<gene>
    <name evidence="2" type="ORF">UX85_C0008G0050</name>
</gene>
<feature type="transmembrane region" description="Helical" evidence="1">
    <location>
        <begin position="57"/>
        <end position="85"/>
    </location>
</feature>
<keyword evidence="1" id="KW-1133">Transmembrane helix</keyword>
<name>A0A0G1RUC5_9BACT</name>
<organism evidence="2 3">
    <name type="scientific">Candidatus Beckwithbacteria bacterium GW2011_GWB1_47_15</name>
    <dbReference type="NCBI Taxonomy" id="1618371"/>
    <lineage>
        <taxon>Bacteria</taxon>
        <taxon>Candidatus Beckwithiibacteriota</taxon>
    </lineage>
</organism>
<evidence type="ECO:0000313" key="2">
    <source>
        <dbReference type="EMBL" id="KKU60676.1"/>
    </source>
</evidence>
<keyword evidence="1" id="KW-0812">Transmembrane</keyword>
<keyword evidence="1" id="KW-0472">Membrane</keyword>
<dbReference type="AlphaFoldDB" id="A0A0G1RUC5"/>
<dbReference type="Proteomes" id="UP000033860">
    <property type="component" value="Unassembled WGS sequence"/>
</dbReference>
<dbReference type="EMBL" id="LCNT01000008">
    <property type="protein sequence ID" value="KKU60676.1"/>
    <property type="molecule type" value="Genomic_DNA"/>
</dbReference>
<protein>
    <submittedName>
        <fullName evidence="2">Uncharacterized protein</fullName>
    </submittedName>
</protein>
<sequence length="90" mass="10272">MVKLNFLKPQARNLLITFVVLLLPLIRERAPLTTGGYEVSRYSPLLLLSLYLQMGDYYPFLLMVGFSLVVYFGVSAILAISLRLFTNKKK</sequence>